<reference evidence="3" key="1">
    <citation type="journal article" date="2020" name="Genome Biol.">
        <title>Gamete binning: chromosome-level and haplotype-resolved genome assembly enabled by high-throughput single-cell sequencing of gamete genomes.</title>
        <authorList>
            <person name="Campoy J.A."/>
            <person name="Sun H."/>
            <person name="Goel M."/>
            <person name="Jiao W.-B."/>
            <person name="Folz-Donahue K."/>
            <person name="Wang N."/>
            <person name="Rubio M."/>
            <person name="Liu C."/>
            <person name="Kukat C."/>
            <person name="Ruiz D."/>
            <person name="Huettel B."/>
            <person name="Schneeberger K."/>
        </authorList>
    </citation>
    <scope>NUCLEOTIDE SEQUENCE [LARGE SCALE GENOMIC DNA]</scope>
    <source>
        <strain evidence="3">cv. Rojo Pasion</strain>
    </source>
</reference>
<dbReference type="AlphaFoldDB" id="A0A6J5WYB0"/>
<feature type="transmembrane region" description="Helical" evidence="1">
    <location>
        <begin position="92"/>
        <end position="113"/>
    </location>
</feature>
<evidence type="ECO:0000313" key="2">
    <source>
        <dbReference type="EMBL" id="CAB4304997.1"/>
    </source>
</evidence>
<keyword evidence="3" id="KW-1185">Reference proteome</keyword>
<keyword evidence="1" id="KW-0472">Membrane</keyword>
<gene>
    <name evidence="2" type="ORF">ORAREDHAP_LOCUS22839</name>
</gene>
<keyword evidence="1" id="KW-0812">Transmembrane</keyword>
<feature type="transmembrane region" description="Helical" evidence="1">
    <location>
        <begin position="133"/>
        <end position="153"/>
    </location>
</feature>
<name>A0A6J5WYB0_PRUAR</name>
<evidence type="ECO:0000313" key="3">
    <source>
        <dbReference type="Proteomes" id="UP000507245"/>
    </source>
</evidence>
<keyword evidence="1" id="KW-1133">Transmembrane helix</keyword>
<dbReference type="PROSITE" id="PS51257">
    <property type="entry name" value="PROKAR_LIPOPROTEIN"/>
    <property type="match status" value="1"/>
</dbReference>
<dbReference type="Proteomes" id="UP000507245">
    <property type="component" value="Unassembled WGS sequence"/>
</dbReference>
<accession>A0A6J5WYB0</accession>
<organism evidence="2 3">
    <name type="scientific">Prunus armeniaca</name>
    <name type="common">Apricot</name>
    <name type="synonym">Armeniaca vulgaris</name>
    <dbReference type="NCBI Taxonomy" id="36596"/>
    <lineage>
        <taxon>Eukaryota</taxon>
        <taxon>Viridiplantae</taxon>
        <taxon>Streptophyta</taxon>
        <taxon>Embryophyta</taxon>
        <taxon>Tracheophyta</taxon>
        <taxon>Spermatophyta</taxon>
        <taxon>Magnoliopsida</taxon>
        <taxon>eudicotyledons</taxon>
        <taxon>Gunneridae</taxon>
        <taxon>Pentapetalae</taxon>
        <taxon>rosids</taxon>
        <taxon>fabids</taxon>
        <taxon>Rosales</taxon>
        <taxon>Rosaceae</taxon>
        <taxon>Amygdaloideae</taxon>
        <taxon>Amygdaleae</taxon>
        <taxon>Prunus</taxon>
    </lineage>
</organism>
<dbReference type="EMBL" id="CAEKKB010000003">
    <property type="protein sequence ID" value="CAB4304997.1"/>
    <property type="molecule type" value="Genomic_DNA"/>
</dbReference>
<evidence type="ECO:0000256" key="1">
    <source>
        <dbReference type="SAM" id="Phobius"/>
    </source>
</evidence>
<sequence length="189" mass="20805">MLKERGEPCISLGFSSSTSSCCRPSLSLLVLFVVTLSQPVLVHSCLSFNPISVFFLVHRRALSILVVWPVRWRRLGLVLRALCPNVKLLSGLFLESTVGVLVFFIGLCVVVPLDSIAFMRSRILGVGHDFRRLGLLVELYVPLSTGSVVLGLWDPGGDRDFTVVEQFICIDEFIAKVMEANLEGSPNSP</sequence>
<proteinExistence type="predicted"/>
<protein>
    <submittedName>
        <fullName evidence="2">Uncharacterized protein</fullName>
    </submittedName>
</protein>